<dbReference type="EMBL" id="JAAOZC010000003">
    <property type="protein sequence ID" value="NIJ07783.1"/>
    <property type="molecule type" value="Genomic_DNA"/>
</dbReference>
<dbReference type="Proteomes" id="UP000727456">
    <property type="component" value="Unassembled WGS sequence"/>
</dbReference>
<dbReference type="RefSeq" id="WP_167072652.1">
    <property type="nucleotide sequence ID" value="NZ_JAAOZC010000003.1"/>
</dbReference>
<evidence type="ECO:0000313" key="2">
    <source>
        <dbReference type="EMBL" id="NIJ07783.1"/>
    </source>
</evidence>
<reference evidence="2 3" key="1">
    <citation type="submission" date="2020-03" db="EMBL/GenBank/DDBJ databases">
        <title>Genomic Encyclopedia of Type Strains, Phase III (KMG-III): the genomes of soil and plant-associated and newly described type strains.</title>
        <authorList>
            <person name="Whitman W."/>
        </authorList>
    </citation>
    <scope>NUCLEOTIDE SEQUENCE [LARGE SCALE GENOMIC DNA]</scope>
    <source>
        <strain evidence="2 3">CECT 8804</strain>
    </source>
</reference>
<accession>A0ABX0TQH9</accession>
<keyword evidence="3" id="KW-1185">Reference proteome</keyword>
<sequence>MRLILALLLTATPAIAQDEDAAHRADRERTQELNRRAAAVVERRNDSNAQGSAAYRAAHARYERDMAEWRRRVAACDRGDWSACE</sequence>
<name>A0ABX0TQH9_9SPHN</name>
<evidence type="ECO:0000313" key="3">
    <source>
        <dbReference type="Proteomes" id="UP000727456"/>
    </source>
</evidence>
<comment type="caution">
    <text evidence="2">The sequence shown here is derived from an EMBL/GenBank/DDBJ whole genome shotgun (WGS) entry which is preliminary data.</text>
</comment>
<protein>
    <submittedName>
        <fullName evidence="2">Uncharacterized protein</fullName>
    </submittedName>
</protein>
<organism evidence="2 3">
    <name type="scientific">Sphingomonas vulcanisoli</name>
    <dbReference type="NCBI Taxonomy" id="1658060"/>
    <lineage>
        <taxon>Bacteria</taxon>
        <taxon>Pseudomonadati</taxon>
        <taxon>Pseudomonadota</taxon>
        <taxon>Alphaproteobacteria</taxon>
        <taxon>Sphingomonadales</taxon>
        <taxon>Sphingomonadaceae</taxon>
        <taxon>Sphingomonas</taxon>
    </lineage>
</organism>
<proteinExistence type="predicted"/>
<feature type="chain" id="PRO_5046284957" evidence="1">
    <location>
        <begin position="17"/>
        <end position="85"/>
    </location>
</feature>
<evidence type="ECO:0000256" key="1">
    <source>
        <dbReference type="SAM" id="SignalP"/>
    </source>
</evidence>
<gene>
    <name evidence="2" type="ORF">FHS31_001393</name>
</gene>
<keyword evidence="1" id="KW-0732">Signal</keyword>
<feature type="signal peptide" evidence="1">
    <location>
        <begin position="1"/>
        <end position="16"/>
    </location>
</feature>